<dbReference type="Pfam" id="PF13338">
    <property type="entry name" value="AbiEi_4"/>
    <property type="match status" value="1"/>
</dbReference>
<dbReference type="InterPro" id="IPR036388">
    <property type="entry name" value="WH-like_DNA-bd_sf"/>
</dbReference>
<gene>
    <name evidence="2" type="ORF">AC482_04480</name>
</gene>
<dbReference type="EMBL" id="LFWZ01000038">
    <property type="protein sequence ID" value="KON30185.1"/>
    <property type="molecule type" value="Genomic_DNA"/>
</dbReference>
<evidence type="ECO:0000313" key="2">
    <source>
        <dbReference type="EMBL" id="KON30185.1"/>
    </source>
</evidence>
<dbReference type="Gene3D" id="1.10.10.10">
    <property type="entry name" value="Winged helix-like DNA-binding domain superfamily/Winged helix DNA-binding domain"/>
    <property type="match status" value="1"/>
</dbReference>
<organism evidence="2 3">
    <name type="scientific">miscellaneous Crenarchaeota group-15 archaeon DG-45</name>
    <dbReference type="NCBI Taxonomy" id="1685127"/>
    <lineage>
        <taxon>Archaea</taxon>
        <taxon>Candidatus Bathyarchaeota</taxon>
        <taxon>MCG-15</taxon>
    </lineage>
</organism>
<dbReference type="Proteomes" id="UP000037210">
    <property type="component" value="Unassembled WGS sequence"/>
</dbReference>
<dbReference type="AlphaFoldDB" id="A0A0M0BPA7"/>
<comment type="caution">
    <text evidence="2">The sequence shown here is derived from an EMBL/GenBank/DDBJ whole genome shotgun (WGS) entry which is preliminary data.</text>
</comment>
<dbReference type="InterPro" id="IPR025159">
    <property type="entry name" value="AbiEi_N"/>
</dbReference>
<reference evidence="2 3" key="1">
    <citation type="submission" date="2015-06" db="EMBL/GenBank/DDBJ databases">
        <title>New insights into the roles of widespread benthic archaea in carbon and nitrogen cycling.</title>
        <authorList>
            <person name="Lazar C.S."/>
            <person name="Baker B.J."/>
            <person name="Seitz K.W."/>
            <person name="Hyde A.S."/>
            <person name="Dick G.J."/>
            <person name="Hinrichs K.-U."/>
            <person name="Teske A.P."/>
        </authorList>
    </citation>
    <scope>NUCLEOTIDE SEQUENCE [LARGE SCALE GENOMIC DNA]</scope>
    <source>
        <strain evidence="2">DG-45</strain>
    </source>
</reference>
<accession>A0A0M0BPA7</accession>
<evidence type="ECO:0000313" key="3">
    <source>
        <dbReference type="Proteomes" id="UP000037210"/>
    </source>
</evidence>
<evidence type="ECO:0000259" key="1">
    <source>
        <dbReference type="Pfam" id="PF13338"/>
    </source>
</evidence>
<feature type="domain" description="AbiEi antitoxin N-terminal" evidence="1">
    <location>
        <begin position="8"/>
        <end position="60"/>
    </location>
</feature>
<proteinExistence type="predicted"/>
<name>A0A0M0BPA7_9ARCH</name>
<sequence>MGALEAELIFTLEREGRTLFTVEDAGEILNTSEEALRVVLWRLASKGRIQRVKRGHYLLVPARAGHETRWSEHIFSFIGEILDEYYVGYWTALSHWGMTEQIPRTVFIATTRRRRDFTYSDTVPIHYVTVSRHKFFGRATEKIGDHEFHISDREKTIVDSLDLPQYAGGVPEAAKGLLQQPDWQRIAEYADRLGNRTVHKRLGYLMETLELSPPKEVVERLRRGIGSGYSWLDPTAPKEKIESNPRLRLKINLDTRAFLP</sequence>
<protein>
    <recommendedName>
        <fullName evidence="1">AbiEi antitoxin N-terminal domain-containing protein</fullName>
    </recommendedName>
</protein>